<feature type="compositionally biased region" description="Low complexity" evidence="1">
    <location>
        <begin position="131"/>
        <end position="145"/>
    </location>
</feature>
<feature type="region of interest" description="Disordered" evidence="1">
    <location>
        <begin position="9"/>
        <end position="33"/>
    </location>
</feature>
<proteinExistence type="predicted"/>
<organism evidence="2">
    <name type="scientific">Panicum hallii</name>
    <dbReference type="NCBI Taxonomy" id="206008"/>
    <lineage>
        <taxon>Eukaryota</taxon>
        <taxon>Viridiplantae</taxon>
        <taxon>Streptophyta</taxon>
        <taxon>Embryophyta</taxon>
        <taxon>Tracheophyta</taxon>
        <taxon>Spermatophyta</taxon>
        <taxon>Magnoliopsida</taxon>
        <taxon>Liliopsida</taxon>
        <taxon>Poales</taxon>
        <taxon>Poaceae</taxon>
        <taxon>PACMAD clade</taxon>
        <taxon>Panicoideae</taxon>
        <taxon>Panicodae</taxon>
        <taxon>Paniceae</taxon>
        <taxon>Panicinae</taxon>
        <taxon>Panicum</taxon>
        <taxon>Panicum sect. Panicum</taxon>
    </lineage>
</organism>
<evidence type="ECO:0000256" key="1">
    <source>
        <dbReference type="SAM" id="MobiDB-lite"/>
    </source>
</evidence>
<feature type="region of interest" description="Disordered" evidence="1">
    <location>
        <begin position="131"/>
        <end position="152"/>
    </location>
</feature>
<reference evidence="2" key="1">
    <citation type="submission" date="2018-04" db="EMBL/GenBank/DDBJ databases">
        <title>WGS assembly of Panicum hallii.</title>
        <authorList>
            <person name="Lovell J."/>
            <person name="Jenkins J."/>
            <person name="Lowry D."/>
            <person name="Mamidi S."/>
            <person name="Sreedasyam A."/>
            <person name="Weng X."/>
            <person name="Barry K."/>
            <person name="Bonette J."/>
            <person name="Campitelli B."/>
            <person name="Daum C."/>
            <person name="Gordon S."/>
            <person name="Gould B."/>
            <person name="Lipzen A."/>
            <person name="Macqueen A."/>
            <person name="Palacio-Mejia J."/>
            <person name="Plott C."/>
            <person name="Shakirov E."/>
            <person name="Shu S."/>
            <person name="Yoshinaga Y."/>
            <person name="Zane M."/>
            <person name="Rokhsar D."/>
            <person name="Grimwood J."/>
            <person name="Schmutz J."/>
            <person name="Juenger T."/>
        </authorList>
    </citation>
    <scope>NUCLEOTIDE SEQUENCE [LARGE SCALE GENOMIC DNA]</scope>
    <source>
        <strain evidence="2">FIL2</strain>
    </source>
</reference>
<feature type="compositionally biased region" description="Pro residues" evidence="1">
    <location>
        <begin position="78"/>
        <end position="89"/>
    </location>
</feature>
<protein>
    <submittedName>
        <fullName evidence="2">Uncharacterized protein</fullName>
    </submittedName>
</protein>
<gene>
    <name evidence="2" type="ORF">PAHAL_5G273000</name>
</gene>
<dbReference type="Proteomes" id="UP000243499">
    <property type="component" value="Chromosome 5"/>
</dbReference>
<dbReference type="EMBL" id="CM008050">
    <property type="protein sequence ID" value="PAN30059.2"/>
    <property type="molecule type" value="Genomic_DNA"/>
</dbReference>
<name>A0A2S3HUH8_9POAL</name>
<feature type="region of interest" description="Disordered" evidence="1">
    <location>
        <begin position="73"/>
        <end position="94"/>
    </location>
</feature>
<feature type="compositionally biased region" description="Low complexity" evidence="1">
    <location>
        <begin position="24"/>
        <end position="33"/>
    </location>
</feature>
<dbReference type="AlphaFoldDB" id="A0A2S3HUH8"/>
<accession>A0A2S3HUH8</accession>
<evidence type="ECO:0000313" key="2">
    <source>
        <dbReference type="EMBL" id="PAN30059.2"/>
    </source>
</evidence>
<sequence length="182" mass="19498">MTTRKLFQRFARGGGHLTPPPVPSSTSSTTNRVTPPLGRFLFFREAAAPGKQHPFPLLPKRVAILLRGSGADRIRCPPSRPPPPPPGPLPTASLPLAEPAHLMSIFLPAPWWMRETCPDSTRRLHPDLTAAAAATPPGGEATTTPCSRLPSPGPWARGGPCFALLRSRPEGPPVVSSSSRYR</sequence>
<dbReference type="Gramene" id="PAN30059">
    <property type="protein sequence ID" value="PAN30059"/>
    <property type="gene ID" value="PAHAL_5G273000"/>
</dbReference>